<comment type="caution">
    <text evidence="1">The sequence shown here is derived from an EMBL/GenBank/DDBJ whole genome shotgun (WGS) entry which is preliminary data.</text>
</comment>
<name>A0A6G4EB63_CLOBO</name>
<organism evidence="1">
    <name type="scientific">Clostridium botulinum</name>
    <dbReference type="NCBI Taxonomy" id="1491"/>
    <lineage>
        <taxon>Bacteria</taxon>
        <taxon>Bacillati</taxon>
        <taxon>Bacillota</taxon>
        <taxon>Clostridia</taxon>
        <taxon>Eubacteriales</taxon>
        <taxon>Clostridiaceae</taxon>
        <taxon>Clostridium</taxon>
    </lineage>
</organism>
<proteinExistence type="predicted"/>
<sequence>MSYDLKSYILRKNKHFYSLFSTFKITPKTFKDIKTRNSFRENKYIEK</sequence>
<dbReference type="AlphaFoldDB" id="A0A6G4EB63"/>
<evidence type="ECO:0000313" key="1">
    <source>
        <dbReference type="EMBL" id="NFH60477.1"/>
    </source>
</evidence>
<dbReference type="EMBL" id="SWRL01000001">
    <property type="protein sequence ID" value="NFH60477.1"/>
    <property type="molecule type" value="Genomic_DNA"/>
</dbReference>
<gene>
    <name evidence="1" type="ORF">FC962_00820</name>
</gene>
<protein>
    <submittedName>
        <fullName evidence="1">Flavodoxin</fullName>
    </submittedName>
</protein>
<accession>A0A6G4EB63</accession>
<reference evidence="1" key="1">
    <citation type="submission" date="2019-04" db="EMBL/GenBank/DDBJ databases">
        <title>Genome sequencing of Clostridium botulinum Groups I-IV and Clostridium butyricum.</title>
        <authorList>
            <person name="Brunt J."/>
            <person name="Van Vliet A.H.M."/>
            <person name="Stringer S.C."/>
            <person name="Carter A.T."/>
            <person name="Peck M.W."/>
        </authorList>
    </citation>
    <scope>NUCLEOTIDE SEQUENCE</scope>
    <source>
        <strain evidence="1">IFR 15/031</strain>
    </source>
</reference>